<organism evidence="3 4">
    <name type="scientific">Amphibacillus indicireducens</name>
    <dbReference type="NCBI Taxonomy" id="1076330"/>
    <lineage>
        <taxon>Bacteria</taxon>
        <taxon>Bacillati</taxon>
        <taxon>Bacillota</taxon>
        <taxon>Bacilli</taxon>
        <taxon>Bacillales</taxon>
        <taxon>Bacillaceae</taxon>
        <taxon>Amphibacillus</taxon>
    </lineage>
</organism>
<dbReference type="InterPro" id="IPR014529">
    <property type="entry name" value="UCP026631"/>
</dbReference>
<keyword evidence="4" id="KW-1185">Reference proteome</keyword>
<evidence type="ECO:0000313" key="3">
    <source>
        <dbReference type="EMBL" id="GAA4057769.1"/>
    </source>
</evidence>
<feature type="transmembrane region" description="Helical" evidence="1">
    <location>
        <begin position="376"/>
        <end position="393"/>
    </location>
</feature>
<dbReference type="EMBL" id="BAABDL010000006">
    <property type="protein sequence ID" value="GAA4057769.1"/>
    <property type="molecule type" value="Genomic_DNA"/>
</dbReference>
<evidence type="ECO:0000256" key="1">
    <source>
        <dbReference type="SAM" id="Phobius"/>
    </source>
</evidence>
<dbReference type="PIRSF" id="PIRSF026631">
    <property type="entry name" value="UCP026631"/>
    <property type="match status" value="1"/>
</dbReference>
<feature type="domain" description="YdbS-like PH" evidence="2">
    <location>
        <begin position="63"/>
        <end position="142"/>
    </location>
</feature>
<proteinExistence type="predicted"/>
<dbReference type="InterPro" id="IPR005182">
    <property type="entry name" value="YdbS-like_PH"/>
</dbReference>
<keyword evidence="1" id="KW-1133">Transmembrane helix</keyword>
<comment type="caution">
    <text evidence="3">The sequence shown here is derived from an EMBL/GenBank/DDBJ whole genome shotgun (WGS) entry which is preliminary data.</text>
</comment>
<feature type="transmembrane region" description="Helical" evidence="1">
    <location>
        <begin position="40"/>
        <end position="61"/>
    </location>
</feature>
<evidence type="ECO:0000313" key="4">
    <source>
        <dbReference type="Proteomes" id="UP001501734"/>
    </source>
</evidence>
<sequence length="491" mass="56234">MTSNPARLHPAAILLFSFKTVKDLFFLFLVLFFAGLEDGLLTYLLIGTAALISIIVFFSWIKWFRFTYSVNGSELRIEHGLFVRKKRTISKYRIQSINLNQNIVHRFLGLTGIQIETAGSDLDVDANLIALKLDIADKLRQELTVNLNEENDSEAYDYDYALEKKLPKYEASFKRLFAFGSTSGGFGFIVAIILFIFSEAEAFIPERLFDQTTSWILSQVFTVIAALIILSLGLIWFLGTIGSVIKYGDFTIIRYDHELYITRGLVEKKQLTIPLKRIQAVSFKQNPLRLPFRLGSLTIVIAGGEVSQKENIQTVIFPLIRRSEIETFLATILPEYTTNFDQLKPISRRYFYINTVVNLLIAVVIISILAIFISSFWWIGLVVLTLALGYDFIKYKLTKTALSEDQLTLQIVPVFSKETVWLKKDKIQALEQSQNPIQRKLNIATYKVSVLDNFVGQHYVIHGLPIEDANTISDWYSYRDTYQLKDIDLDK</sequence>
<dbReference type="Pfam" id="PF03703">
    <property type="entry name" value="bPH_2"/>
    <property type="match status" value="3"/>
</dbReference>
<protein>
    <submittedName>
        <fullName evidence="3">PH domain-containing protein</fullName>
    </submittedName>
</protein>
<dbReference type="Proteomes" id="UP001501734">
    <property type="component" value="Unassembled WGS sequence"/>
</dbReference>
<keyword evidence="1" id="KW-0812">Transmembrane</keyword>
<accession>A0ABP7V1Z5</accession>
<dbReference type="RefSeq" id="WP_344909438.1">
    <property type="nucleotide sequence ID" value="NZ_BAABDL010000006.1"/>
</dbReference>
<dbReference type="PANTHER" id="PTHR34473:SF2">
    <property type="entry name" value="UPF0699 TRANSMEMBRANE PROTEIN YDBT"/>
    <property type="match status" value="1"/>
</dbReference>
<name>A0ABP7V1Z5_9BACI</name>
<keyword evidence="1" id="KW-0472">Membrane</keyword>
<feature type="transmembrane region" description="Helical" evidence="1">
    <location>
        <begin position="350"/>
        <end position="370"/>
    </location>
</feature>
<dbReference type="PANTHER" id="PTHR34473">
    <property type="entry name" value="UPF0699 TRANSMEMBRANE PROTEIN YDBS"/>
    <property type="match status" value="1"/>
</dbReference>
<feature type="domain" description="YdbS-like PH" evidence="2">
    <location>
        <begin position="398"/>
        <end position="476"/>
    </location>
</feature>
<feature type="transmembrane region" description="Helical" evidence="1">
    <location>
        <begin position="216"/>
        <end position="238"/>
    </location>
</feature>
<feature type="transmembrane region" description="Helical" evidence="1">
    <location>
        <begin position="176"/>
        <end position="196"/>
    </location>
</feature>
<reference evidence="4" key="1">
    <citation type="journal article" date="2019" name="Int. J. Syst. Evol. Microbiol.">
        <title>The Global Catalogue of Microorganisms (GCM) 10K type strain sequencing project: providing services to taxonomists for standard genome sequencing and annotation.</title>
        <authorList>
            <consortium name="The Broad Institute Genomics Platform"/>
            <consortium name="The Broad Institute Genome Sequencing Center for Infectious Disease"/>
            <person name="Wu L."/>
            <person name="Ma J."/>
        </authorList>
    </citation>
    <scope>NUCLEOTIDE SEQUENCE [LARGE SCALE GENOMIC DNA]</scope>
    <source>
        <strain evidence="4">JCM 17250</strain>
    </source>
</reference>
<evidence type="ECO:0000259" key="2">
    <source>
        <dbReference type="Pfam" id="PF03703"/>
    </source>
</evidence>
<feature type="domain" description="YdbS-like PH" evidence="2">
    <location>
        <begin position="256"/>
        <end position="331"/>
    </location>
</feature>
<gene>
    <name evidence="3" type="ORF">GCM10022410_01450</name>
</gene>
<feature type="transmembrane region" description="Helical" evidence="1">
    <location>
        <begin position="12"/>
        <end position="34"/>
    </location>
</feature>